<evidence type="ECO:0000256" key="1">
    <source>
        <dbReference type="ARBA" id="ARBA00004651"/>
    </source>
</evidence>
<evidence type="ECO:0000256" key="2">
    <source>
        <dbReference type="ARBA" id="ARBA00006939"/>
    </source>
</evidence>
<evidence type="ECO:0000256" key="8">
    <source>
        <dbReference type="SAM" id="Phobius"/>
    </source>
</evidence>
<reference evidence="9" key="1">
    <citation type="submission" date="2016-10" db="EMBL/GenBank/DDBJ databases">
        <title>Sequence of Gallionella enrichment culture.</title>
        <authorList>
            <person name="Poehlein A."/>
            <person name="Muehling M."/>
            <person name="Daniel R."/>
        </authorList>
    </citation>
    <scope>NUCLEOTIDE SEQUENCE</scope>
</reference>
<dbReference type="InterPro" id="IPR003689">
    <property type="entry name" value="ZIP"/>
</dbReference>
<comment type="subcellular location">
    <subcellularLocation>
        <location evidence="1">Cell membrane</location>
        <topology evidence="1">Multi-pass membrane protein</topology>
    </subcellularLocation>
</comment>
<evidence type="ECO:0000256" key="7">
    <source>
        <dbReference type="ARBA" id="ARBA00023136"/>
    </source>
</evidence>
<keyword evidence="3" id="KW-1003">Cell membrane</keyword>
<feature type="transmembrane region" description="Helical" evidence="8">
    <location>
        <begin position="195"/>
        <end position="215"/>
    </location>
</feature>
<keyword evidence="6 8" id="KW-1133">Transmembrane helix</keyword>
<name>A0A1J5RB38_9ZZZZ</name>
<sequence>MLIAIALAVMTGMGTALGGMLAFRVKDRLHLVLGLSAGLLFGLVAFDLLPQIFDTNTSTFGGIRTISIAMVFGFMLLHFVEQFFGSHEPTDSDYTHGHSHQSSLGGIFGALAMGGHVFLDGMALGVALHLGKAFAIPVLIALVSHAFSDGLNTVGFLIKTKRWNKYSVLLILFDLTARVSGAALGTSFKPNTSFISIYLAVFSGFIIYLATSHILPEAHARHPSRVTLLATLLGIGAMWLVVANLANL</sequence>
<dbReference type="AlphaFoldDB" id="A0A1J5RB38"/>
<feature type="transmembrane region" description="Helical" evidence="8">
    <location>
        <begin position="100"/>
        <end position="119"/>
    </location>
</feature>
<dbReference type="Pfam" id="PF02535">
    <property type="entry name" value="Zip"/>
    <property type="match status" value="1"/>
</dbReference>
<evidence type="ECO:0000256" key="4">
    <source>
        <dbReference type="ARBA" id="ARBA00022692"/>
    </source>
</evidence>
<dbReference type="PANTHER" id="PTHR11040:SF211">
    <property type="entry name" value="ZINC TRANSPORTER ZIP11"/>
    <property type="match status" value="1"/>
</dbReference>
<evidence type="ECO:0000256" key="6">
    <source>
        <dbReference type="ARBA" id="ARBA00022989"/>
    </source>
</evidence>
<accession>A0A1J5RB38</accession>
<organism evidence="9">
    <name type="scientific">mine drainage metagenome</name>
    <dbReference type="NCBI Taxonomy" id="410659"/>
    <lineage>
        <taxon>unclassified sequences</taxon>
        <taxon>metagenomes</taxon>
        <taxon>ecological metagenomes</taxon>
    </lineage>
</organism>
<comment type="caution">
    <text evidence="9">The sequence shown here is derived from an EMBL/GenBank/DDBJ whole genome shotgun (WGS) entry which is preliminary data.</text>
</comment>
<protein>
    <submittedName>
        <fullName evidence="9">Zinc transporter ZupT</fullName>
    </submittedName>
</protein>
<feature type="transmembrane region" description="Helical" evidence="8">
    <location>
        <begin position="61"/>
        <end position="80"/>
    </location>
</feature>
<keyword evidence="4 8" id="KW-0812">Transmembrane</keyword>
<keyword evidence="5" id="KW-0862">Zinc</keyword>
<keyword evidence="7 8" id="KW-0472">Membrane</keyword>
<feature type="transmembrane region" description="Helical" evidence="8">
    <location>
        <begin position="126"/>
        <end position="147"/>
    </location>
</feature>
<gene>
    <name evidence="9" type="primary">zupT_8</name>
    <name evidence="9" type="ORF">GALL_312500</name>
</gene>
<proteinExistence type="inferred from homology"/>
<feature type="transmembrane region" description="Helical" evidence="8">
    <location>
        <begin position="227"/>
        <end position="246"/>
    </location>
</feature>
<dbReference type="EMBL" id="MLJW01000453">
    <property type="protein sequence ID" value="OIQ86883.1"/>
    <property type="molecule type" value="Genomic_DNA"/>
</dbReference>
<feature type="transmembrane region" description="Helical" evidence="8">
    <location>
        <begin position="28"/>
        <end position="49"/>
    </location>
</feature>
<comment type="similarity">
    <text evidence="2">Belongs to the ZIP transporter (TC 2.A.5) family.</text>
</comment>
<evidence type="ECO:0000256" key="5">
    <source>
        <dbReference type="ARBA" id="ARBA00022833"/>
    </source>
</evidence>
<dbReference type="GO" id="GO:0005385">
    <property type="term" value="F:zinc ion transmembrane transporter activity"/>
    <property type="evidence" value="ECO:0007669"/>
    <property type="project" value="TreeGrafter"/>
</dbReference>
<evidence type="ECO:0000256" key="3">
    <source>
        <dbReference type="ARBA" id="ARBA00022475"/>
    </source>
</evidence>
<dbReference type="PANTHER" id="PTHR11040">
    <property type="entry name" value="ZINC/IRON TRANSPORTER"/>
    <property type="match status" value="1"/>
</dbReference>
<dbReference type="GO" id="GO:0005886">
    <property type="term" value="C:plasma membrane"/>
    <property type="evidence" value="ECO:0007669"/>
    <property type="project" value="UniProtKB-SubCell"/>
</dbReference>
<evidence type="ECO:0000313" key="9">
    <source>
        <dbReference type="EMBL" id="OIQ86883.1"/>
    </source>
</evidence>